<organism evidence="1 2">
    <name type="scientific">Passalora fulva</name>
    <name type="common">Tomato leaf mold</name>
    <name type="synonym">Cladosporium fulvum</name>
    <dbReference type="NCBI Taxonomy" id="5499"/>
    <lineage>
        <taxon>Eukaryota</taxon>
        <taxon>Fungi</taxon>
        <taxon>Dikarya</taxon>
        <taxon>Ascomycota</taxon>
        <taxon>Pezizomycotina</taxon>
        <taxon>Dothideomycetes</taxon>
        <taxon>Dothideomycetidae</taxon>
        <taxon>Mycosphaerellales</taxon>
        <taxon>Mycosphaerellaceae</taxon>
        <taxon>Fulvia</taxon>
    </lineage>
</organism>
<dbReference type="PANTHER" id="PTHR35020">
    <property type="entry name" value="N-ACETYLGLUCOSAMINE-INDUCED PROTEIN 1"/>
    <property type="match status" value="1"/>
</dbReference>
<dbReference type="AlphaFoldDB" id="A0A9Q8LFQ3"/>
<dbReference type="KEGG" id="ffu:CLAFUR5_04208"/>
<dbReference type="OrthoDB" id="10053431at2759"/>
<dbReference type="Proteomes" id="UP000756132">
    <property type="component" value="Chromosome 4"/>
</dbReference>
<evidence type="ECO:0000313" key="1">
    <source>
        <dbReference type="EMBL" id="UJO16640.1"/>
    </source>
</evidence>
<evidence type="ECO:0000313" key="2">
    <source>
        <dbReference type="Proteomes" id="UP000756132"/>
    </source>
</evidence>
<dbReference type="GO" id="GO:0005737">
    <property type="term" value="C:cytoplasm"/>
    <property type="evidence" value="ECO:0007669"/>
    <property type="project" value="TreeGrafter"/>
</dbReference>
<proteinExistence type="predicted"/>
<accession>A0A9Q8LFQ3</accession>
<sequence length="263" mass="30273">MQAVPDEGILTSVDECTDLHDQTAMACETVPFWNVNVPKASWTEDCPEFLRYAFDNEKDRGILSTPDSQYHRQSWQQVKNIILENRLADFDRVPSELRLYREYCAKLVREHGSIMNFVMRERLHWNDLSPSGEAFTNPEDYKILYNDWPYGIDKRIVHLVVWTKFHLPADPSSDIGDMSSETRALVDDFVEQTFASKCGRENVIWFKNWAGLKSVHAVEHLHVMLFDPDPKFVEGITGGDVPLFREVKGGRYEGDVGGIKLTT</sequence>
<dbReference type="GeneID" id="71984086"/>
<dbReference type="RefSeq" id="XP_047761006.1">
    <property type="nucleotide sequence ID" value="XM_047903356.1"/>
</dbReference>
<dbReference type="GO" id="GO:0006044">
    <property type="term" value="P:N-acetylglucosamine metabolic process"/>
    <property type="evidence" value="ECO:0007669"/>
    <property type="project" value="TreeGrafter"/>
</dbReference>
<reference evidence="1" key="1">
    <citation type="submission" date="2021-12" db="EMBL/GenBank/DDBJ databases">
        <authorList>
            <person name="Zaccaron A."/>
            <person name="Stergiopoulos I."/>
        </authorList>
    </citation>
    <scope>NUCLEOTIDE SEQUENCE</scope>
    <source>
        <strain evidence="1">Race5_Kim</strain>
    </source>
</reference>
<protein>
    <submittedName>
        <fullName evidence="1">N-acetylglucosamine-induced protein 1</fullName>
    </submittedName>
</protein>
<name>A0A9Q8LFQ3_PASFU</name>
<reference evidence="1" key="2">
    <citation type="journal article" date="2022" name="Microb. Genom.">
        <title>A chromosome-scale genome assembly of the tomato pathogen Cladosporium fulvum reveals a compartmentalized genome architecture and the presence of a dispensable chromosome.</title>
        <authorList>
            <person name="Zaccaron A.Z."/>
            <person name="Chen L.H."/>
            <person name="Samaras A."/>
            <person name="Stergiopoulos I."/>
        </authorList>
    </citation>
    <scope>NUCLEOTIDE SEQUENCE</scope>
    <source>
        <strain evidence="1">Race5_Kim</strain>
    </source>
</reference>
<dbReference type="PANTHER" id="PTHR35020:SF4">
    <property type="entry name" value="N-ACETYLGLUCOSAMINE-INDUCED PROTEIN 1"/>
    <property type="match status" value="1"/>
</dbReference>
<dbReference type="Pfam" id="PF12239">
    <property type="entry name" value="DUF3605"/>
    <property type="match status" value="1"/>
</dbReference>
<keyword evidence="2" id="KW-1185">Reference proteome</keyword>
<dbReference type="InterPro" id="IPR022036">
    <property type="entry name" value="DUF3605"/>
</dbReference>
<dbReference type="EMBL" id="CP090166">
    <property type="protein sequence ID" value="UJO16640.1"/>
    <property type="molecule type" value="Genomic_DNA"/>
</dbReference>
<gene>
    <name evidence="1" type="ORF">CLAFUR5_04208</name>
</gene>